<dbReference type="PROSITE" id="PS00050">
    <property type="entry name" value="RIBOSOMAL_L23"/>
    <property type="match status" value="1"/>
</dbReference>
<keyword evidence="4 8" id="KW-0689">Ribosomal protein</keyword>
<evidence type="ECO:0000256" key="5">
    <source>
        <dbReference type="ARBA" id="ARBA00023274"/>
    </source>
</evidence>
<evidence type="ECO:0000256" key="6">
    <source>
        <dbReference type="ARBA" id="ARBA00044537"/>
    </source>
</evidence>
<accession>Q75AT6</accession>
<dbReference type="Gene3D" id="3.30.70.330">
    <property type="match status" value="1"/>
</dbReference>
<dbReference type="GO" id="GO:0019843">
    <property type="term" value="F:rRNA binding"/>
    <property type="evidence" value="ECO:0007669"/>
    <property type="project" value="UniProtKB-KW"/>
</dbReference>
<dbReference type="eggNOG" id="KOG1751">
    <property type="taxonomic scope" value="Eukaryota"/>
</dbReference>
<feature type="region of interest" description="Disordered" evidence="9">
    <location>
        <begin position="18"/>
        <end position="43"/>
    </location>
</feature>
<dbReference type="Pfam" id="PF00276">
    <property type="entry name" value="Ribosomal_L23"/>
    <property type="match status" value="1"/>
</dbReference>
<evidence type="ECO:0000256" key="2">
    <source>
        <dbReference type="ARBA" id="ARBA00022730"/>
    </source>
</evidence>
<evidence type="ECO:0000256" key="3">
    <source>
        <dbReference type="ARBA" id="ARBA00022884"/>
    </source>
</evidence>
<keyword evidence="2" id="KW-0699">rRNA-binding</keyword>
<dbReference type="STRING" id="284811.Q75AT6"/>
<proteinExistence type="inferred from homology"/>
<evidence type="ECO:0000256" key="9">
    <source>
        <dbReference type="SAM" id="MobiDB-lite"/>
    </source>
</evidence>
<dbReference type="HAMAP" id="MF_01369_A">
    <property type="entry name" value="Ribosomal_uL23_A"/>
    <property type="match status" value="1"/>
</dbReference>
<dbReference type="AlphaFoldDB" id="Q75AT6"/>
<evidence type="ECO:0000313" key="12">
    <source>
        <dbReference type="Proteomes" id="UP000000591"/>
    </source>
</evidence>
<dbReference type="OMA" id="CIIASEE"/>
<keyword evidence="3" id="KW-0694">RNA-binding</keyword>
<organism evidence="11 12">
    <name type="scientific">Eremothecium gossypii (strain ATCC 10895 / CBS 109.51 / FGSC 9923 / NRRL Y-1056)</name>
    <name type="common">Yeast</name>
    <name type="synonym">Ashbya gossypii</name>
    <dbReference type="NCBI Taxonomy" id="284811"/>
    <lineage>
        <taxon>Eukaryota</taxon>
        <taxon>Fungi</taxon>
        <taxon>Dikarya</taxon>
        <taxon>Ascomycota</taxon>
        <taxon>Saccharomycotina</taxon>
        <taxon>Saccharomycetes</taxon>
        <taxon>Saccharomycetales</taxon>
        <taxon>Saccharomycetaceae</taxon>
        <taxon>Eremothecium</taxon>
    </lineage>
</organism>
<dbReference type="SUPFAM" id="SSF54189">
    <property type="entry name" value="Ribosomal proteins S24e, L23 and L15e"/>
    <property type="match status" value="1"/>
</dbReference>
<evidence type="ECO:0000256" key="4">
    <source>
        <dbReference type="ARBA" id="ARBA00022980"/>
    </source>
</evidence>
<reference evidence="11 12" key="1">
    <citation type="journal article" date="2004" name="Science">
        <title>The Ashbya gossypii genome as a tool for mapping the ancient Saccharomyces cerevisiae genome.</title>
        <authorList>
            <person name="Dietrich F.S."/>
            <person name="Voegeli S."/>
            <person name="Brachat S."/>
            <person name="Lerch A."/>
            <person name="Gates K."/>
            <person name="Steiner S."/>
            <person name="Mohr C."/>
            <person name="Pohlmann R."/>
            <person name="Luedi P."/>
            <person name="Choi S."/>
            <person name="Wing R.A."/>
            <person name="Flavier A."/>
            <person name="Gaffney T.D."/>
            <person name="Philippsen P."/>
        </authorList>
    </citation>
    <scope>NUCLEOTIDE SEQUENCE [LARGE SCALE GENOMIC DNA]</scope>
    <source>
        <strain evidence="12">ATCC 10895 / CBS 109.51 / FGSC 9923 / NRRL Y-1056</strain>
    </source>
</reference>
<dbReference type="InterPro" id="IPR005633">
    <property type="entry name" value="Ribosomal_uL23_N"/>
</dbReference>
<dbReference type="OrthoDB" id="1267328at2759"/>
<dbReference type="InterPro" id="IPR001014">
    <property type="entry name" value="Ribosomal_uL23_CS"/>
</dbReference>
<dbReference type="GO" id="GO:0003735">
    <property type="term" value="F:structural constituent of ribosome"/>
    <property type="evidence" value="ECO:0000318"/>
    <property type="project" value="GO_Central"/>
</dbReference>
<dbReference type="InParanoid" id="Q75AT6"/>
<comment type="similarity">
    <text evidence="1 8">Belongs to the universal ribosomal protein uL23 family.</text>
</comment>
<evidence type="ECO:0000259" key="10">
    <source>
        <dbReference type="Pfam" id="PF03939"/>
    </source>
</evidence>
<dbReference type="GO" id="GO:0006412">
    <property type="term" value="P:translation"/>
    <property type="evidence" value="ECO:0007669"/>
    <property type="project" value="InterPro"/>
</dbReference>
<dbReference type="GeneID" id="4620072"/>
<dbReference type="FunFam" id="3.30.70.330:FF:000035">
    <property type="entry name" value="60S ribosomal protein L23a"/>
    <property type="match status" value="1"/>
</dbReference>
<evidence type="ECO:0000256" key="8">
    <source>
        <dbReference type="RuleBase" id="RU003934"/>
    </source>
</evidence>
<dbReference type="FunCoup" id="Q75AT6">
    <property type="interactions" value="866"/>
</dbReference>
<keyword evidence="5 8" id="KW-0687">Ribonucleoprotein</keyword>
<dbReference type="InterPro" id="IPR013025">
    <property type="entry name" value="Ribosomal_uL23-like"/>
</dbReference>
<dbReference type="RefSeq" id="NP_983930.1">
    <property type="nucleotide sequence ID" value="NM_209283.1"/>
</dbReference>
<gene>
    <name evidence="11" type="ORF">AGOS_ADL166W</name>
</gene>
<dbReference type="EMBL" id="AE016817">
    <property type="protein sequence ID" value="AAS51754.1"/>
    <property type="molecule type" value="Genomic_DNA"/>
</dbReference>
<dbReference type="GO" id="GO:0022625">
    <property type="term" value="C:cytosolic large ribosomal subunit"/>
    <property type="evidence" value="ECO:0000318"/>
    <property type="project" value="GO_Central"/>
</dbReference>
<sequence>MGVCLLKFEFSAWRSVEPGGPSWARTPSSLPRETHPRAGTVGVGDTATHYARAGTVKILNSVEARIQCIIASEEHIHSKTEMAPSAKATAAKKAVVKGTNGKKALKVRTSATFRLPKTLKLARSPKYSSKSVPHYNRLDAYKVIEKPINSETAMKKVEDGNTLVFQVSLKANKHQIKKAVKELYEVDVLAVNTLVRPNGTKKAYVRLTADHDALDIANKIGYI</sequence>
<reference evidence="12" key="2">
    <citation type="journal article" date="2013" name="G3 (Bethesda)">
        <title>Genomes of Ashbya fungi isolated from insects reveal four mating-type loci, numerous translocations, lack of transposons, and distinct gene duplications.</title>
        <authorList>
            <person name="Dietrich F.S."/>
            <person name="Voegeli S."/>
            <person name="Kuo S."/>
            <person name="Philippsen P."/>
        </authorList>
    </citation>
    <scope>GENOME REANNOTATION</scope>
    <source>
        <strain evidence="12">ATCC 10895 / CBS 109.51 / FGSC 9923 / NRRL Y-1056</strain>
    </source>
</reference>
<name>Q75AT6_EREGS</name>
<keyword evidence="12" id="KW-1185">Reference proteome</keyword>
<evidence type="ECO:0000313" key="11">
    <source>
        <dbReference type="EMBL" id="AAS51754.1"/>
    </source>
</evidence>
<evidence type="ECO:0000256" key="1">
    <source>
        <dbReference type="ARBA" id="ARBA00006700"/>
    </source>
</evidence>
<dbReference type="KEGG" id="ago:AGOS_ADL166W"/>
<dbReference type="PANTHER" id="PTHR11620">
    <property type="entry name" value="60S RIBOSOMAL PROTEIN L23A"/>
    <property type="match status" value="1"/>
</dbReference>
<dbReference type="InterPro" id="IPR012677">
    <property type="entry name" value="Nucleotide-bd_a/b_plait_sf"/>
</dbReference>
<evidence type="ECO:0000256" key="7">
    <source>
        <dbReference type="ARBA" id="ARBA00075004"/>
    </source>
</evidence>
<dbReference type="InterPro" id="IPR012678">
    <property type="entry name" value="Ribosomal_uL23/eL15/eS24_sf"/>
</dbReference>
<dbReference type="NCBIfam" id="NF011118">
    <property type="entry name" value="PRK14548.1"/>
    <property type="match status" value="1"/>
</dbReference>
<dbReference type="Proteomes" id="UP000000591">
    <property type="component" value="Chromosome IV"/>
</dbReference>
<dbReference type="Pfam" id="PF03939">
    <property type="entry name" value="Ribosomal_L23eN"/>
    <property type="match status" value="1"/>
</dbReference>
<dbReference type="HOGENOM" id="CLU_1239873_0_0_1"/>
<protein>
    <recommendedName>
        <fullName evidence="6">Large ribosomal subunit protein uL23</fullName>
    </recommendedName>
    <alternativeName>
        <fullName evidence="7">60S ribosomal protein L25</fullName>
    </alternativeName>
</protein>
<feature type="domain" description="Large ribosomal subunit protein uL23 N-terminal" evidence="10">
    <location>
        <begin position="84"/>
        <end position="134"/>
    </location>
</feature>